<evidence type="ECO:0000256" key="1">
    <source>
        <dbReference type="SAM" id="Phobius"/>
    </source>
</evidence>
<accession>A0AAV4LRS0</accession>
<proteinExistence type="predicted"/>
<name>A0AAV4LRS0_BABCB</name>
<evidence type="ECO:0000313" key="3">
    <source>
        <dbReference type="Proteomes" id="UP001497744"/>
    </source>
</evidence>
<comment type="caution">
    <text evidence="2">The sequence shown here is derived from an EMBL/GenBank/DDBJ whole genome shotgun (WGS) entry which is preliminary data.</text>
</comment>
<feature type="transmembrane region" description="Helical" evidence="1">
    <location>
        <begin position="1061"/>
        <end position="1082"/>
    </location>
</feature>
<dbReference type="GeneID" id="94193731"/>
<dbReference type="InterPro" id="IPR024751">
    <property type="entry name" value="VESA1"/>
</dbReference>
<reference evidence="2 3" key="1">
    <citation type="submission" date="2021-06" db="EMBL/GenBank/DDBJ databases">
        <title>Genome sequence of Babesia caballi.</title>
        <authorList>
            <person name="Yamagishi J."/>
            <person name="Kidaka T."/>
            <person name="Ochi A."/>
        </authorList>
    </citation>
    <scope>NUCLEOTIDE SEQUENCE [LARGE SCALE GENOMIC DNA]</scope>
    <source>
        <strain evidence="2">USDA-D6B2</strain>
    </source>
</reference>
<evidence type="ECO:0000313" key="2">
    <source>
        <dbReference type="EMBL" id="GIX62250.1"/>
    </source>
</evidence>
<sequence length="1124" mass="123489">MVVRVVLLRWSSGSRVIDLGKEATWLRKCAYVALRYIFIRPCRPFSCDCPSNLKEAIDWVLRVTGKDGQDSGGASDSNVTKLAEAITKLEGFDSAIKAAADKVQESGSIMVSQALEKLSNEGNLGQMIGKLADGFRGFIGYGGNNGIALVIDPLQQLRKGVLMFLSEVIIKLASRSNLTAVINNNEVNNALNKAFSGKDNVSFDDAIAKVREVKESGGQKIPDIVGALKNIADIQSKNNVNGLAKGFEQYLTRLLTAISSQAPSQVASLKNSLPALVEAYGNRRDIDGQMKTVESENNKINRNGSRNVGEILGSAVHNGTKYLLEQLKKDGYKSSYSSTLTWMDDPNNTKFAQIFLGCLPLYYYWLTYLYWKCKQPQAKGGWETQWFSGRGGGVALKNFIVGQGYNASHLNTKNGSVRGSHIATLIQSIGLSSATAAQSSHTDLLNALRKGLEGVLNVSGTNVLNGHSLSALFYLCHNYFTGKHIMQSGSPKFKPRAPTSIREMLYWLSGLQFSPHYSTIEKQIAAYIPGEGLHVADSSITSSTGPSGDTLTQSQMKGFLLSSCLSAPGVLGAIQGNSADMDGEPWLYNLFCNSMNLMYPSGPALFNTLANYAYALQFQLHFLYIQCRTNYNQSYGWQWCRYGQSAQLSGDNFEELASWICTAPDCSSGYRCPHNSTACDHIKNCGHNTYSSPLQAFLTDNLKGFHVSSKPSPDSTHHLENHPPNYMCHVPMGFTSALTKDPNATGWYIYYLLDHFCGGFNTPLRQLCEKFGCLTKRTPRTLGDLFGFLWHLNGQLFGTQQPTLATMADRLMKALGSSNSNVPGFLLDLLKLKASHLSSSGPVPTALSRSLEAMAPSIPFLYQLFMSNPKNFLPRALFDLKGATHKSLPSHSADLFSLQNPECTGPNCGTYLSPLCYASGSAFAPQHASSYFSWVLYLIDDLQSWFQAMLDEFTNIDCTKLGCHERKCQSHAAGTHGATSSSQCTCDSVVHCAGALPLLYSNGFTFASASMLKNGGGQSSGKKTCQNFHDQLSAVLAQNESTPLFKLLLTIDEFLYMFRFYFFYNLLSFWIMYVCIVLYIYFLRADLLHLKSHVHFPSSHGIPPIGLLTTGKSTILTKLTYYMP</sequence>
<dbReference type="Pfam" id="PF12785">
    <property type="entry name" value="VESA1_N"/>
    <property type="match status" value="1"/>
</dbReference>
<keyword evidence="1" id="KW-0812">Transmembrane</keyword>
<keyword evidence="3" id="KW-1185">Reference proteome</keyword>
<protein>
    <submittedName>
        <fullName evidence="2">Variant erythrocyte surface antigen-1 family protein</fullName>
    </submittedName>
</protein>
<gene>
    <name evidence="2" type="ORF">BcabD6B2_16850</name>
</gene>
<dbReference type="Proteomes" id="UP001497744">
    <property type="component" value="Unassembled WGS sequence"/>
</dbReference>
<dbReference type="AlphaFoldDB" id="A0AAV4LRS0"/>
<organism evidence="2 3">
    <name type="scientific">Babesia caballi</name>
    <dbReference type="NCBI Taxonomy" id="5871"/>
    <lineage>
        <taxon>Eukaryota</taxon>
        <taxon>Sar</taxon>
        <taxon>Alveolata</taxon>
        <taxon>Apicomplexa</taxon>
        <taxon>Aconoidasida</taxon>
        <taxon>Piroplasmida</taxon>
        <taxon>Babesiidae</taxon>
        <taxon>Babesia</taxon>
    </lineage>
</organism>
<keyword evidence="1" id="KW-0472">Membrane</keyword>
<keyword evidence="1" id="KW-1133">Transmembrane helix</keyword>
<dbReference type="EMBL" id="BPLF01000001">
    <property type="protein sequence ID" value="GIX62250.1"/>
    <property type="molecule type" value="Genomic_DNA"/>
</dbReference>
<dbReference type="RefSeq" id="XP_067714319.1">
    <property type="nucleotide sequence ID" value="XM_067858218.1"/>
</dbReference>